<accession>A0A3B3Z7V7</accession>
<dbReference type="Proteomes" id="UP000261520">
    <property type="component" value="Unplaced"/>
</dbReference>
<feature type="binding site" evidence="1">
    <location>
        <position position="53"/>
    </location>
    <ligand>
        <name>ATP</name>
        <dbReference type="ChEBI" id="CHEBI:30616"/>
    </ligand>
</feature>
<dbReference type="AlphaFoldDB" id="A0A3B3Z7V7"/>
<reference evidence="2" key="2">
    <citation type="submission" date="2025-09" db="UniProtKB">
        <authorList>
            <consortium name="Ensembl"/>
        </authorList>
    </citation>
    <scope>IDENTIFICATION</scope>
</reference>
<dbReference type="GO" id="GO:0005524">
    <property type="term" value="F:ATP binding"/>
    <property type="evidence" value="ECO:0007669"/>
    <property type="project" value="UniProtKB-UniRule"/>
</dbReference>
<dbReference type="InterPro" id="IPR017441">
    <property type="entry name" value="Protein_kinase_ATP_BS"/>
</dbReference>
<reference evidence="2" key="1">
    <citation type="submission" date="2025-08" db="UniProtKB">
        <authorList>
            <consortium name="Ensembl"/>
        </authorList>
    </citation>
    <scope>IDENTIFICATION</scope>
</reference>
<dbReference type="PROSITE" id="PS00107">
    <property type="entry name" value="PROTEIN_KINASE_ATP"/>
    <property type="match status" value="1"/>
</dbReference>
<evidence type="ECO:0000313" key="3">
    <source>
        <dbReference type="Proteomes" id="UP000261520"/>
    </source>
</evidence>
<protein>
    <recommendedName>
        <fullName evidence="4">Protein kinase domain-containing protein</fullName>
    </recommendedName>
</protein>
<dbReference type="Gene3D" id="3.30.200.20">
    <property type="entry name" value="Phosphorylase Kinase, domain 1"/>
    <property type="match status" value="1"/>
</dbReference>
<evidence type="ECO:0000313" key="2">
    <source>
        <dbReference type="Ensembl" id="ENSPMGP00000000471.1"/>
    </source>
</evidence>
<evidence type="ECO:0000256" key="1">
    <source>
        <dbReference type="PROSITE-ProRule" id="PRU10141"/>
    </source>
</evidence>
<keyword evidence="1" id="KW-0067">ATP-binding</keyword>
<evidence type="ECO:0008006" key="4">
    <source>
        <dbReference type="Google" id="ProtNLM"/>
    </source>
</evidence>
<keyword evidence="3" id="KW-1185">Reference proteome</keyword>
<dbReference type="Ensembl" id="ENSPMGT00000000494.1">
    <property type="protein sequence ID" value="ENSPMGP00000000471.1"/>
    <property type="gene ID" value="ENSPMGG00000000461.1"/>
</dbReference>
<sequence length="54" mass="6025">MAPPKKRTLPKPLPDSFILTDTEKKSWRLGRIIGEGGFGLIYLGNTFKGCICKM</sequence>
<keyword evidence="1" id="KW-0547">Nucleotide-binding</keyword>
<organism evidence="2 3">
    <name type="scientific">Periophthalmus magnuspinnatus</name>
    <dbReference type="NCBI Taxonomy" id="409849"/>
    <lineage>
        <taxon>Eukaryota</taxon>
        <taxon>Metazoa</taxon>
        <taxon>Chordata</taxon>
        <taxon>Craniata</taxon>
        <taxon>Vertebrata</taxon>
        <taxon>Euteleostomi</taxon>
        <taxon>Actinopterygii</taxon>
        <taxon>Neopterygii</taxon>
        <taxon>Teleostei</taxon>
        <taxon>Neoteleostei</taxon>
        <taxon>Acanthomorphata</taxon>
        <taxon>Gobiaria</taxon>
        <taxon>Gobiiformes</taxon>
        <taxon>Gobioidei</taxon>
        <taxon>Gobiidae</taxon>
        <taxon>Oxudercinae</taxon>
        <taxon>Periophthalmus</taxon>
    </lineage>
</organism>
<dbReference type="STRING" id="409849.ENSPMGP00000000471"/>
<proteinExistence type="predicted"/>
<name>A0A3B3Z7V7_9GOBI</name>